<sequence>MCYWDRNVDYIAINQCKLFEASDCSQLMDRHCIDVVLLLRGRRDTTDWALSGGMERRCWAWECSSGKLMSLYRLRRGTLGMQQWMSAVAYPKIKSRARGN</sequence>
<proteinExistence type="predicted"/>
<reference evidence="1" key="1">
    <citation type="journal article" date="2013" name="J. Plant Res.">
        <title>Effect of fungi and light on seed germination of three Opuntia species from semiarid lands of central Mexico.</title>
        <authorList>
            <person name="Delgado-Sanchez P."/>
            <person name="Jimenez-Bremont J.F."/>
            <person name="Guerrero-Gonzalez Mde L."/>
            <person name="Flores J."/>
        </authorList>
    </citation>
    <scope>NUCLEOTIDE SEQUENCE</scope>
    <source>
        <tissue evidence="1">Cladode</tissue>
    </source>
</reference>
<protein>
    <submittedName>
        <fullName evidence="1">Uncharacterized protein</fullName>
    </submittedName>
</protein>
<name>A0A7C9EB20_OPUST</name>
<organism evidence="1">
    <name type="scientific">Opuntia streptacantha</name>
    <name type="common">Prickly pear cactus</name>
    <name type="synonym">Opuntia cardona</name>
    <dbReference type="NCBI Taxonomy" id="393608"/>
    <lineage>
        <taxon>Eukaryota</taxon>
        <taxon>Viridiplantae</taxon>
        <taxon>Streptophyta</taxon>
        <taxon>Embryophyta</taxon>
        <taxon>Tracheophyta</taxon>
        <taxon>Spermatophyta</taxon>
        <taxon>Magnoliopsida</taxon>
        <taxon>eudicotyledons</taxon>
        <taxon>Gunneridae</taxon>
        <taxon>Pentapetalae</taxon>
        <taxon>Caryophyllales</taxon>
        <taxon>Cactineae</taxon>
        <taxon>Cactaceae</taxon>
        <taxon>Opuntioideae</taxon>
        <taxon>Opuntia</taxon>
    </lineage>
</organism>
<accession>A0A7C9EB20</accession>
<dbReference type="EMBL" id="GISG01220962">
    <property type="protein sequence ID" value="MBA4663642.1"/>
    <property type="molecule type" value="Transcribed_RNA"/>
</dbReference>
<dbReference type="AlphaFoldDB" id="A0A7C9EB20"/>
<reference evidence="1" key="2">
    <citation type="submission" date="2020-07" db="EMBL/GenBank/DDBJ databases">
        <authorList>
            <person name="Vera ALvarez R."/>
            <person name="Arias-Moreno D.M."/>
            <person name="Jimenez-Jacinto V."/>
            <person name="Jimenez-Bremont J.F."/>
            <person name="Swaminathan K."/>
            <person name="Moose S.P."/>
            <person name="Guerrero-Gonzalez M.L."/>
            <person name="Marino-Ramirez L."/>
            <person name="Landsman D."/>
            <person name="Rodriguez-Kessler M."/>
            <person name="Delgado-Sanchez P."/>
        </authorList>
    </citation>
    <scope>NUCLEOTIDE SEQUENCE</scope>
    <source>
        <tissue evidence="1">Cladode</tissue>
    </source>
</reference>
<evidence type="ECO:0000313" key="1">
    <source>
        <dbReference type="EMBL" id="MBA4663642.1"/>
    </source>
</evidence>